<evidence type="ECO:0000313" key="1">
    <source>
        <dbReference type="EMBL" id="KAF0903039.1"/>
    </source>
</evidence>
<dbReference type="AlphaFoldDB" id="A0A6G1CSJ3"/>
<sequence>MTVIRREEEAAVAGVAAIVAICGGGGCCRCGVTSRQRQPGCGTSWKGGGGSYRCNGWRQ</sequence>
<keyword evidence="2" id="KW-1185">Reference proteome</keyword>
<dbReference type="PROSITE" id="PS51257">
    <property type="entry name" value="PROKAR_LIPOPROTEIN"/>
    <property type="match status" value="1"/>
</dbReference>
<dbReference type="Proteomes" id="UP000479710">
    <property type="component" value="Unassembled WGS sequence"/>
</dbReference>
<comment type="caution">
    <text evidence="1">The sequence shown here is derived from an EMBL/GenBank/DDBJ whole genome shotgun (WGS) entry which is preliminary data.</text>
</comment>
<evidence type="ECO:0000313" key="2">
    <source>
        <dbReference type="Proteomes" id="UP000479710"/>
    </source>
</evidence>
<reference evidence="1 2" key="1">
    <citation type="submission" date="2019-11" db="EMBL/GenBank/DDBJ databases">
        <title>Whole genome sequence of Oryza granulata.</title>
        <authorList>
            <person name="Li W."/>
        </authorList>
    </citation>
    <scope>NUCLEOTIDE SEQUENCE [LARGE SCALE GENOMIC DNA]</scope>
    <source>
        <strain evidence="2">cv. Menghai</strain>
        <tissue evidence="1">Leaf</tissue>
    </source>
</reference>
<accession>A0A6G1CSJ3</accession>
<proteinExistence type="predicted"/>
<name>A0A6G1CSJ3_9ORYZ</name>
<dbReference type="EMBL" id="SPHZ02000008">
    <property type="protein sequence ID" value="KAF0903039.1"/>
    <property type="molecule type" value="Genomic_DNA"/>
</dbReference>
<organism evidence="1 2">
    <name type="scientific">Oryza meyeriana var. granulata</name>
    <dbReference type="NCBI Taxonomy" id="110450"/>
    <lineage>
        <taxon>Eukaryota</taxon>
        <taxon>Viridiplantae</taxon>
        <taxon>Streptophyta</taxon>
        <taxon>Embryophyta</taxon>
        <taxon>Tracheophyta</taxon>
        <taxon>Spermatophyta</taxon>
        <taxon>Magnoliopsida</taxon>
        <taxon>Liliopsida</taxon>
        <taxon>Poales</taxon>
        <taxon>Poaceae</taxon>
        <taxon>BOP clade</taxon>
        <taxon>Oryzoideae</taxon>
        <taxon>Oryzeae</taxon>
        <taxon>Oryzinae</taxon>
        <taxon>Oryza</taxon>
        <taxon>Oryza meyeriana</taxon>
    </lineage>
</organism>
<gene>
    <name evidence="1" type="ORF">E2562_024031</name>
</gene>
<protein>
    <submittedName>
        <fullName evidence="1">Uncharacterized protein</fullName>
    </submittedName>
</protein>